<dbReference type="SUPFAM" id="SSF52788">
    <property type="entry name" value="Phosphotyrosine protein phosphatases I"/>
    <property type="match status" value="1"/>
</dbReference>
<accession>X1CSZ7</accession>
<comment type="caution">
    <text evidence="2">The sequence shown here is derived from an EMBL/GenBank/DDBJ whole genome shotgun (WGS) entry which is preliminary data.</text>
</comment>
<dbReference type="SMART" id="SM00226">
    <property type="entry name" value="LMWPc"/>
    <property type="match status" value="1"/>
</dbReference>
<feature type="non-terminal residue" evidence="2">
    <location>
        <position position="126"/>
    </location>
</feature>
<dbReference type="AlphaFoldDB" id="X1CSZ7"/>
<name>X1CSZ7_9ZZZZ</name>
<sequence>MAEKVKIGSAGIIPREYLRHALQYLAEKGIDVSSYRSRELTKDMVMEADLILAIDRLIKGEVLHLYPETSGKAFTFKEFVFGASSQNLDIGDPMKLPEIDKETGVWLWPDGYPDSYIAEIEQCLSH</sequence>
<evidence type="ECO:0000313" key="2">
    <source>
        <dbReference type="EMBL" id="GAG87366.1"/>
    </source>
</evidence>
<reference evidence="2" key="1">
    <citation type="journal article" date="2014" name="Front. Microbiol.">
        <title>High frequency of phylogenetically diverse reductive dehalogenase-homologous genes in deep subseafloor sedimentary metagenomes.</title>
        <authorList>
            <person name="Kawai M."/>
            <person name="Futagami T."/>
            <person name="Toyoda A."/>
            <person name="Takaki Y."/>
            <person name="Nishi S."/>
            <person name="Hori S."/>
            <person name="Arai W."/>
            <person name="Tsubouchi T."/>
            <person name="Morono Y."/>
            <person name="Uchiyama I."/>
            <person name="Ito T."/>
            <person name="Fujiyama A."/>
            <person name="Inagaki F."/>
            <person name="Takami H."/>
        </authorList>
    </citation>
    <scope>NUCLEOTIDE SEQUENCE</scope>
    <source>
        <strain evidence="2">Expedition CK06-06</strain>
    </source>
</reference>
<proteinExistence type="predicted"/>
<evidence type="ECO:0000259" key="1">
    <source>
        <dbReference type="SMART" id="SM00226"/>
    </source>
</evidence>
<organism evidence="2">
    <name type="scientific">marine sediment metagenome</name>
    <dbReference type="NCBI Taxonomy" id="412755"/>
    <lineage>
        <taxon>unclassified sequences</taxon>
        <taxon>metagenomes</taxon>
        <taxon>ecological metagenomes</taxon>
    </lineage>
</organism>
<gene>
    <name evidence="2" type="ORF">S01H4_34426</name>
</gene>
<dbReference type="Pfam" id="PF01451">
    <property type="entry name" value="LMWPc"/>
    <property type="match status" value="1"/>
</dbReference>
<dbReference type="Gene3D" id="3.40.50.2300">
    <property type="match status" value="1"/>
</dbReference>
<feature type="domain" description="Phosphotyrosine protein phosphatase I" evidence="1">
    <location>
        <begin position="1"/>
        <end position="109"/>
    </location>
</feature>
<dbReference type="InterPro" id="IPR036196">
    <property type="entry name" value="Ptyr_pPase_sf"/>
</dbReference>
<protein>
    <recommendedName>
        <fullName evidence="1">Phosphotyrosine protein phosphatase I domain-containing protein</fullName>
    </recommendedName>
</protein>
<dbReference type="EMBL" id="BART01018214">
    <property type="protein sequence ID" value="GAG87366.1"/>
    <property type="molecule type" value="Genomic_DNA"/>
</dbReference>
<dbReference type="InterPro" id="IPR023485">
    <property type="entry name" value="Ptyr_pPase"/>
</dbReference>